<feature type="compositionally biased region" description="Basic and acidic residues" evidence="1">
    <location>
        <begin position="142"/>
        <end position="154"/>
    </location>
</feature>
<protein>
    <submittedName>
        <fullName evidence="2">Uncharacterized protein</fullName>
    </submittedName>
</protein>
<comment type="caution">
    <text evidence="2">The sequence shown here is derived from an EMBL/GenBank/DDBJ whole genome shotgun (WGS) entry which is preliminary data.</text>
</comment>
<feature type="compositionally biased region" description="Basic and acidic residues" evidence="1">
    <location>
        <begin position="1"/>
        <end position="11"/>
    </location>
</feature>
<name>A0A9J5WKY7_SOLCO</name>
<evidence type="ECO:0000313" key="3">
    <source>
        <dbReference type="Proteomes" id="UP000824120"/>
    </source>
</evidence>
<organism evidence="2 3">
    <name type="scientific">Solanum commersonii</name>
    <name type="common">Commerson's wild potato</name>
    <name type="synonym">Commerson's nightshade</name>
    <dbReference type="NCBI Taxonomy" id="4109"/>
    <lineage>
        <taxon>Eukaryota</taxon>
        <taxon>Viridiplantae</taxon>
        <taxon>Streptophyta</taxon>
        <taxon>Embryophyta</taxon>
        <taxon>Tracheophyta</taxon>
        <taxon>Spermatophyta</taxon>
        <taxon>Magnoliopsida</taxon>
        <taxon>eudicotyledons</taxon>
        <taxon>Gunneridae</taxon>
        <taxon>Pentapetalae</taxon>
        <taxon>asterids</taxon>
        <taxon>lamiids</taxon>
        <taxon>Solanales</taxon>
        <taxon>Solanaceae</taxon>
        <taxon>Solanoideae</taxon>
        <taxon>Solaneae</taxon>
        <taxon>Solanum</taxon>
    </lineage>
</organism>
<reference evidence="2 3" key="1">
    <citation type="submission" date="2020-09" db="EMBL/GenBank/DDBJ databases">
        <title>De no assembly of potato wild relative species, Solanum commersonii.</title>
        <authorList>
            <person name="Cho K."/>
        </authorList>
    </citation>
    <scope>NUCLEOTIDE SEQUENCE [LARGE SCALE GENOMIC DNA]</scope>
    <source>
        <strain evidence="2">LZ3.2</strain>
        <tissue evidence="2">Leaf</tissue>
    </source>
</reference>
<proteinExistence type="predicted"/>
<accession>A0A9J5WKY7</accession>
<dbReference type="Proteomes" id="UP000824120">
    <property type="component" value="Chromosome 11"/>
</dbReference>
<feature type="region of interest" description="Disordered" evidence="1">
    <location>
        <begin position="130"/>
        <end position="210"/>
    </location>
</feature>
<gene>
    <name evidence="2" type="ORF">H5410_055986</name>
</gene>
<evidence type="ECO:0000313" key="2">
    <source>
        <dbReference type="EMBL" id="KAG5575852.1"/>
    </source>
</evidence>
<evidence type="ECO:0000256" key="1">
    <source>
        <dbReference type="SAM" id="MobiDB-lite"/>
    </source>
</evidence>
<feature type="compositionally biased region" description="Polar residues" evidence="1">
    <location>
        <begin position="12"/>
        <end position="30"/>
    </location>
</feature>
<feature type="region of interest" description="Disordered" evidence="1">
    <location>
        <begin position="1"/>
        <end position="113"/>
    </location>
</feature>
<sequence>MEQVKILEGKDSSQNMHTGTQTPELSYSSQEKMDEKGVHSPMNAVRSTVSDDKDTASPVQTIAGKDISNPFMAVTLPKSEEESSSSRRRLPRSFSQADTIKNKIMLHKKKKNDKIESIIKQTSEKFFQKEQDKHVITTKNPDPNEDRLVPDAERINTSSRRNSSANNNRSLSPGEDDYGEHSYYQDAQDPNEDDDSGMSFDSDALHNLDT</sequence>
<feature type="compositionally biased region" description="Low complexity" evidence="1">
    <location>
        <begin position="155"/>
        <end position="172"/>
    </location>
</feature>
<dbReference type="AlphaFoldDB" id="A0A9J5WKY7"/>
<keyword evidence="3" id="KW-1185">Reference proteome</keyword>
<dbReference type="EMBL" id="JACXVP010000011">
    <property type="protein sequence ID" value="KAG5575852.1"/>
    <property type="molecule type" value="Genomic_DNA"/>
</dbReference>